<dbReference type="Pfam" id="PF01336">
    <property type="entry name" value="tRNA_anti-codon"/>
    <property type="match status" value="1"/>
</dbReference>
<evidence type="ECO:0000256" key="2">
    <source>
        <dbReference type="ARBA" id="ARBA00005690"/>
    </source>
</evidence>
<keyword evidence="6 9" id="KW-0862">Zinc</keyword>
<dbReference type="SUPFAM" id="SSF50249">
    <property type="entry name" value="Nucleic acid-binding proteins"/>
    <property type="match status" value="4"/>
</dbReference>
<dbReference type="Pfam" id="PF08646">
    <property type="entry name" value="Rep_fac-A_C"/>
    <property type="match status" value="1"/>
</dbReference>
<evidence type="ECO:0000256" key="4">
    <source>
        <dbReference type="ARBA" id="ARBA00022723"/>
    </source>
</evidence>
<keyword evidence="4 9" id="KW-0479">Metal-binding</keyword>
<evidence type="ECO:0000256" key="8">
    <source>
        <dbReference type="ARBA" id="ARBA00023242"/>
    </source>
</evidence>
<dbReference type="PANTHER" id="PTHR47165:SF4">
    <property type="entry name" value="OS03G0429900 PROTEIN"/>
    <property type="match status" value="1"/>
</dbReference>
<dbReference type="InterPro" id="IPR047192">
    <property type="entry name" value="Euk_RPA1_DBD_C"/>
</dbReference>
<comment type="subunit">
    <text evidence="9">Component of the heterotrimeric canonical replication protein A complex (RPA).</text>
</comment>
<evidence type="ECO:0000259" key="12">
    <source>
        <dbReference type="Pfam" id="PF04057"/>
    </source>
</evidence>
<evidence type="ECO:0000313" key="16">
    <source>
        <dbReference type="RefSeq" id="XP_052747706.1"/>
    </source>
</evidence>
<feature type="compositionally biased region" description="Polar residues" evidence="10">
    <location>
        <begin position="57"/>
        <end position="75"/>
    </location>
</feature>
<gene>
    <name evidence="16 17" type="primary">LOC113520523</name>
</gene>
<comment type="similarity">
    <text evidence="2 9">Belongs to the replication factor A protein 1 family.</text>
</comment>
<keyword evidence="15" id="KW-1185">Reference proteome</keyword>
<dbReference type="Proteomes" id="UP001652740">
    <property type="component" value="Unplaced"/>
</dbReference>
<dbReference type="RefSeq" id="XP_052747707.1">
    <property type="nucleotide sequence ID" value="XM_052891747.1"/>
</dbReference>
<feature type="region of interest" description="Disordered" evidence="10">
    <location>
        <begin position="669"/>
        <end position="715"/>
    </location>
</feature>
<dbReference type="Pfam" id="PF16900">
    <property type="entry name" value="REPA_OB_2"/>
    <property type="match status" value="1"/>
</dbReference>
<comment type="function">
    <text evidence="9">As part of the heterotrimeric replication protein A complex (RPA/RP-A), binds and stabilizes single-stranded DNA intermediates, that form during DNA replication or upon DNA stress. It prevents their reannealing and in parallel, recruits and activates different proteins and complexes involved in DNA metabolism. Thereby, it plays an essential role both in DNA replication and the cellular response to DNA damage.</text>
</comment>
<keyword evidence="7 9" id="KW-0238">DNA-binding</keyword>
<evidence type="ECO:0000313" key="15">
    <source>
        <dbReference type="Proteomes" id="UP001652740"/>
    </source>
</evidence>
<accession>A0ABM3M8C4</accession>
<evidence type="ECO:0000259" key="14">
    <source>
        <dbReference type="Pfam" id="PF16900"/>
    </source>
</evidence>
<feature type="compositionally biased region" description="Polar residues" evidence="10">
    <location>
        <begin position="673"/>
        <end position="685"/>
    </location>
</feature>
<feature type="domain" description="OB" evidence="11">
    <location>
        <begin position="737"/>
        <end position="818"/>
    </location>
</feature>
<dbReference type="GO" id="GO:0003677">
    <property type="term" value="F:DNA binding"/>
    <property type="evidence" value="ECO:0007669"/>
    <property type="project" value="UniProtKB-KW"/>
</dbReference>
<sequence length="1159" mass="130282">MGTDYTIFNHMAKYDFTAPIDVEYFEENDEGIQNTNKTYDGDVIFVSELKTNESENHGNNTNALQTNNTREPNKNINCDTTNEINSEKDVPQCNLVVTDKTSVPTIQDTEHVQMTNSFLSNPIDSMGTKTTDPLNIVSECLLFITDSYGSHLKIRYDKQSTPSMIEQSMNHYLRIKNHFFKICYDIVITKIVPQENNYAFIQTFLNKTLPSTISKNDNYKTLYLKAIFREMIYWAKYRKYLIDSYRKNNPSVLVQQLNSPPMTANFRSPSTIQPQQTNTTGPNLRSSCIFTSGPPGREVSINVIQGTFSNKNAQLVPTNTLSTNNGTNTDYQSQYTLNNFRTSNRLEHTEGMASGNYQSNSHVNTTNTLIRGAPPDYYSAINRNNRRNMYLNVGTIMEKNIYNDRGIIRRHDRFNETPQKSPDCNNSSFVVQYPAKRARHSSLYSDVRPINMDNVLENNARLRNVQTAPPRYEMNFQYTQTQNSNSINGIQYEYQHNVSSNSAGVVNNEISKSNCNTTESRVNTLLNLEEQTENLYVDKEKCCVCKSLTKTKCSICYNVYYCSLDCQVIMTGGHYDKPVMQVLGSKKIQGSGANERFRLLVSDGKHSHSFAMLATQLNDKLITGELSDYSVVQIDRFVTSLLKDTGKGEKRVMIILDVTIIAPGGEVGRKLGSPQTLSESSTPSAISKPAMQPVPKQSPIKPQMMQRATPAPGLDSSLLSSQMTHPIASLSPYQNKWVIKARVMNKSAIRTWSNARGEGKLFSMDLCDESGEIRATAFKNECDKFYDMIQVDKVYYISRCTLKTANKQFTSLKNDYEMSFTNDTVVVECQEDSGSVPTIKYDFVPINEIATKNPDTLLDVIGVCKSAADVQELTARSTGKLLKKREVTLVDSSGGAIILTLWGNDAEKFDGSSNPVVSAKGARLTEFNGSKSLSCLSSTMLRLNPDLPEAHKLRGWYDNGGANMEVVNISARSGVYSGGSNEWLTFSEAEARQLGSGDKGDFYNLLGVLTFTFSENALYKACPQEQCNKKVVDQDNGSYRCEKCNREYPNFKHRLLLGANVSDPTGDQRITAFNETAESMLGKSAAEVGQMFDYDKNAYNQMFEDVKFKTFIFKFRTKMETYNDEARLKTTVMSAQPIDYKEANSRLIKSIKSITGVEV</sequence>
<evidence type="ECO:0000256" key="6">
    <source>
        <dbReference type="ARBA" id="ARBA00022833"/>
    </source>
</evidence>
<feature type="domain" description="Replication protein A OB" evidence="14">
    <location>
        <begin position="846"/>
        <end position="943"/>
    </location>
</feature>
<evidence type="ECO:0000256" key="9">
    <source>
        <dbReference type="RuleBase" id="RU364130"/>
    </source>
</evidence>
<dbReference type="InterPro" id="IPR031657">
    <property type="entry name" value="REPA_OB_2"/>
</dbReference>
<dbReference type="InterPro" id="IPR013955">
    <property type="entry name" value="Rep_factor-A_C"/>
</dbReference>
<dbReference type="RefSeq" id="XP_052747706.1">
    <property type="nucleotide sequence ID" value="XM_052891746.1"/>
</dbReference>
<dbReference type="CDD" id="cd04474">
    <property type="entry name" value="RPA1_DBD_A"/>
    <property type="match status" value="1"/>
</dbReference>
<evidence type="ECO:0000256" key="1">
    <source>
        <dbReference type="ARBA" id="ARBA00004123"/>
    </source>
</evidence>
<reference evidence="16 17" key="1">
    <citation type="submission" date="2025-05" db="UniProtKB">
        <authorList>
            <consortium name="RefSeq"/>
        </authorList>
    </citation>
    <scope>IDENTIFICATION</scope>
    <source>
        <tissue evidence="16 17">Whole larvae</tissue>
    </source>
</reference>
<evidence type="ECO:0000256" key="10">
    <source>
        <dbReference type="SAM" id="MobiDB-lite"/>
    </source>
</evidence>
<proteinExistence type="inferred from homology"/>
<evidence type="ECO:0000256" key="3">
    <source>
        <dbReference type="ARBA" id="ARBA00022705"/>
    </source>
</evidence>
<feature type="domain" description="Replication factor-A protein 1 N-terminal" evidence="12">
    <location>
        <begin position="569"/>
        <end position="662"/>
    </location>
</feature>
<dbReference type="NCBIfam" id="TIGR00617">
    <property type="entry name" value="rpa1"/>
    <property type="match status" value="1"/>
</dbReference>
<dbReference type="GeneID" id="113520523"/>
<evidence type="ECO:0000259" key="13">
    <source>
        <dbReference type="Pfam" id="PF08646"/>
    </source>
</evidence>
<dbReference type="InterPro" id="IPR004591">
    <property type="entry name" value="Rfa1"/>
</dbReference>
<dbReference type="Pfam" id="PF04057">
    <property type="entry name" value="Rep-A_N"/>
    <property type="match status" value="1"/>
</dbReference>
<keyword evidence="3 9" id="KW-0235">DNA replication</keyword>
<keyword evidence="8 9" id="KW-0539">Nucleus</keyword>
<keyword evidence="5 9" id="KW-0863">Zinc-finger</keyword>
<dbReference type="CDD" id="cd04476">
    <property type="entry name" value="RPA1_DBD_C"/>
    <property type="match status" value="1"/>
</dbReference>
<dbReference type="InterPro" id="IPR012340">
    <property type="entry name" value="NA-bd_OB-fold"/>
</dbReference>
<dbReference type="CDD" id="cd04477">
    <property type="entry name" value="RPA1N"/>
    <property type="match status" value="1"/>
</dbReference>
<dbReference type="InterPro" id="IPR007199">
    <property type="entry name" value="Rep_factor-A_N"/>
</dbReference>
<dbReference type="PANTHER" id="PTHR47165">
    <property type="entry name" value="OS03G0429900 PROTEIN"/>
    <property type="match status" value="1"/>
</dbReference>
<dbReference type="InterPro" id="IPR004365">
    <property type="entry name" value="NA-bd_OB_tRNA"/>
</dbReference>
<evidence type="ECO:0000259" key="11">
    <source>
        <dbReference type="Pfam" id="PF01336"/>
    </source>
</evidence>
<evidence type="ECO:0000256" key="5">
    <source>
        <dbReference type="ARBA" id="ARBA00022771"/>
    </source>
</evidence>
<evidence type="ECO:0000256" key="7">
    <source>
        <dbReference type="ARBA" id="ARBA00023125"/>
    </source>
</evidence>
<dbReference type="Gene3D" id="2.40.50.140">
    <property type="entry name" value="Nucleic acid-binding proteins"/>
    <property type="match status" value="4"/>
</dbReference>
<feature type="region of interest" description="Disordered" evidence="10">
    <location>
        <begin position="52"/>
        <end position="75"/>
    </location>
</feature>
<name>A0ABM3M8C4_GALME</name>
<evidence type="ECO:0000313" key="17">
    <source>
        <dbReference type="RefSeq" id="XP_052747707.1"/>
    </source>
</evidence>
<protein>
    <recommendedName>
        <fullName evidence="9">Replication protein A subunit</fullName>
    </recommendedName>
</protein>
<feature type="domain" description="Replication factor A C-terminal" evidence="13">
    <location>
        <begin position="1002"/>
        <end position="1147"/>
    </location>
</feature>
<comment type="subcellular location">
    <subcellularLocation>
        <location evidence="1 9">Nucleus</location>
    </subcellularLocation>
</comment>
<dbReference type="CDD" id="cd04475">
    <property type="entry name" value="RPA1_DBD_B"/>
    <property type="match status" value="1"/>
</dbReference>
<organism evidence="15 16">
    <name type="scientific">Galleria mellonella</name>
    <name type="common">Greater wax moth</name>
    <dbReference type="NCBI Taxonomy" id="7137"/>
    <lineage>
        <taxon>Eukaryota</taxon>
        <taxon>Metazoa</taxon>
        <taxon>Ecdysozoa</taxon>
        <taxon>Arthropoda</taxon>
        <taxon>Hexapoda</taxon>
        <taxon>Insecta</taxon>
        <taxon>Pterygota</taxon>
        <taxon>Neoptera</taxon>
        <taxon>Endopterygota</taxon>
        <taxon>Lepidoptera</taxon>
        <taxon>Glossata</taxon>
        <taxon>Ditrysia</taxon>
        <taxon>Pyraloidea</taxon>
        <taxon>Pyralidae</taxon>
        <taxon>Galleriinae</taxon>
        <taxon>Galleria</taxon>
    </lineage>
</organism>